<dbReference type="Proteomes" id="UP000297245">
    <property type="component" value="Unassembled WGS sequence"/>
</dbReference>
<evidence type="ECO:0000313" key="2">
    <source>
        <dbReference type="Proteomes" id="UP000297245"/>
    </source>
</evidence>
<name>A0A4S8MH66_DENBC</name>
<organism evidence="1 2">
    <name type="scientific">Dendrothele bispora (strain CBS 962.96)</name>
    <dbReference type="NCBI Taxonomy" id="1314807"/>
    <lineage>
        <taxon>Eukaryota</taxon>
        <taxon>Fungi</taxon>
        <taxon>Dikarya</taxon>
        <taxon>Basidiomycota</taxon>
        <taxon>Agaricomycotina</taxon>
        <taxon>Agaricomycetes</taxon>
        <taxon>Agaricomycetidae</taxon>
        <taxon>Agaricales</taxon>
        <taxon>Agaricales incertae sedis</taxon>
        <taxon>Dendrothele</taxon>
    </lineage>
</organism>
<dbReference type="AlphaFoldDB" id="A0A4S8MH66"/>
<proteinExistence type="predicted"/>
<dbReference type="SUPFAM" id="SSF48065">
    <property type="entry name" value="DBL homology domain (DH-domain)"/>
    <property type="match status" value="1"/>
</dbReference>
<accession>A0A4S8MH66</accession>
<sequence length="119" mass="13652">VVDLFILPLRVQDSKVWISGVPLEIAKMLDWFEDIVNLHMELRETLYSIKQLTSISKRENSNSAAGGSNDLVGSSLRSFVQKLEVYQPYLVKFEGVRDMLERLGRDEASDFGEFVRIQE</sequence>
<dbReference type="EMBL" id="ML179081">
    <property type="protein sequence ID" value="THV02017.1"/>
    <property type="molecule type" value="Genomic_DNA"/>
</dbReference>
<evidence type="ECO:0008006" key="3">
    <source>
        <dbReference type="Google" id="ProtNLM"/>
    </source>
</evidence>
<protein>
    <recommendedName>
        <fullName evidence="3">DH domain-containing protein</fullName>
    </recommendedName>
</protein>
<gene>
    <name evidence="1" type="ORF">K435DRAFT_564354</name>
</gene>
<dbReference type="OrthoDB" id="1716625at2759"/>
<reference evidence="1 2" key="1">
    <citation type="journal article" date="2019" name="Nat. Ecol. Evol.">
        <title>Megaphylogeny resolves global patterns of mushroom evolution.</title>
        <authorList>
            <person name="Varga T."/>
            <person name="Krizsan K."/>
            <person name="Foldi C."/>
            <person name="Dima B."/>
            <person name="Sanchez-Garcia M."/>
            <person name="Sanchez-Ramirez S."/>
            <person name="Szollosi G.J."/>
            <person name="Szarkandi J.G."/>
            <person name="Papp V."/>
            <person name="Albert L."/>
            <person name="Andreopoulos W."/>
            <person name="Angelini C."/>
            <person name="Antonin V."/>
            <person name="Barry K.W."/>
            <person name="Bougher N.L."/>
            <person name="Buchanan P."/>
            <person name="Buyck B."/>
            <person name="Bense V."/>
            <person name="Catcheside P."/>
            <person name="Chovatia M."/>
            <person name="Cooper J."/>
            <person name="Damon W."/>
            <person name="Desjardin D."/>
            <person name="Finy P."/>
            <person name="Geml J."/>
            <person name="Haridas S."/>
            <person name="Hughes K."/>
            <person name="Justo A."/>
            <person name="Karasinski D."/>
            <person name="Kautmanova I."/>
            <person name="Kiss B."/>
            <person name="Kocsube S."/>
            <person name="Kotiranta H."/>
            <person name="LaButti K.M."/>
            <person name="Lechner B.E."/>
            <person name="Liimatainen K."/>
            <person name="Lipzen A."/>
            <person name="Lukacs Z."/>
            <person name="Mihaltcheva S."/>
            <person name="Morgado L.N."/>
            <person name="Niskanen T."/>
            <person name="Noordeloos M.E."/>
            <person name="Ohm R.A."/>
            <person name="Ortiz-Santana B."/>
            <person name="Ovrebo C."/>
            <person name="Racz N."/>
            <person name="Riley R."/>
            <person name="Savchenko A."/>
            <person name="Shiryaev A."/>
            <person name="Soop K."/>
            <person name="Spirin V."/>
            <person name="Szebenyi C."/>
            <person name="Tomsovsky M."/>
            <person name="Tulloss R.E."/>
            <person name="Uehling J."/>
            <person name="Grigoriev I.V."/>
            <person name="Vagvolgyi C."/>
            <person name="Papp T."/>
            <person name="Martin F.M."/>
            <person name="Miettinen O."/>
            <person name="Hibbett D.S."/>
            <person name="Nagy L.G."/>
        </authorList>
    </citation>
    <scope>NUCLEOTIDE SEQUENCE [LARGE SCALE GENOMIC DNA]</scope>
    <source>
        <strain evidence="1 2">CBS 962.96</strain>
    </source>
</reference>
<feature type="non-terminal residue" evidence="1">
    <location>
        <position position="119"/>
    </location>
</feature>
<keyword evidence="2" id="KW-1185">Reference proteome</keyword>
<dbReference type="Gene3D" id="1.20.900.10">
    <property type="entry name" value="Dbl homology (DH) domain"/>
    <property type="match status" value="1"/>
</dbReference>
<feature type="non-terminal residue" evidence="1">
    <location>
        <position position="1"/>
    </location>
</feature>
<evidence type="ECO:0000313" key="1">
    <source>
        <dbReference type="EMBL" id="THV02017.1"/>
    </source>
</evidence>
<dbReference type="InterPro" id="IPR035899">
    <property type="entry name" value="DBL_dom_sf"/>
</dbReference>